<reference evidence="4" key="1">
    <citation type="journal article" date="2023" name="G3 (Bethesda)">
        <title>Whole genome assemblies of Zophobas morio and Tenebrio molitor.</title>
        <authorList>
            <person name="Kaur S."/>
            <person name="Stinson S.A."/>
            <person name="diCenzo G.C."/>
        </authorList>
    </citation>
    <scope>NUCLEOTIDE SEQUENCE</scope>
    <source>
        <strain evidence="4">QUZm001</strain>
    </source>
</reference>
<dbReference type="SMART" id="SM00186">
    <property type="entry name" value="FBG"/>
    <property type="match status" value="1"/>
</dbReference>
<dbReference type="PANTHER" id="PTHR19143">
    <property type="entry name" value="FIBRINOGEN/TENASCIN/ANGIOPOEITIN"/>
    <property type="match status" value="1"/>
</dbReference>
<comment type="caution">
    <text evidence="4">The sequence shown here is derived from an EMBL/GenBank/DDBJ whole genome shotgun (WGS) entry which is preliminary data.</text>
</comment>
<keyword evidence="1" id="KW-0175">Coiled coil</keyword>
<feature type="coiled-coil region" evidence="1">
    <location>
        <begin position="112"/>
        <end position="161"/>
    </location>
</feature>
<dbReference type="InterPro" id="IPR036056">
    <property type="entry name" value="Fibrinogen-like_C"/>
</dbReference>
<organism evidence="4 5">
    <name type="scientific">Zophobas morio</name>
    <dbReference type="NCBI Taxonomy" id="2755281"/>
    <lineage>
        <taxon>Eukaryota</taxon>
        <taxon>Metazoa</taxon>
        <taxon>Ecdysozoa</taxon>
        <taxon>Arthropoda</taxon>
        <taxon>Hexapoda</taxon>
        <taxon>Insecta</taxon>
        <taxon>Pterygota</taxon>
        <taxon>Neoptera</taxon>
        <taxon>Endopterygota</taxon>
        <taxon>Coleoptera</taxon>
        <taxon>Polyphaga</taxon>
        <taxon>Cucujiformia</taxon>
        <taxon>Tenebrionidae</taxon>
        <taxon>Zophobas</taxon>
    </lineage>
</organism>
<dbReference type="PROSITE" id="PS51406">
    <property type="entry name" value="FIBRINOGEN_C_2"/>
    <property type="match status" value="1"/>
</dbReference>
<evidence type="ECO:0000256" key="2">
    <source>
        <dbReference type="SAM" id="SignalP"/>
    </source>
</evidence>
<dbReference type="AlphaFoldDB" id="A0AA38I379"/>
<dbReference type="InterPro" id="IPR002181">
    <property type="entry name" value="Fibrinogen_a/b/g_C_dom"/>
</dbReference>
<dbReference type="NCBIfam" id="NF040941">
    <property type="entry name" value="GGGWT_bact"/>
    <property type="match status" value="1"/>
</dbReference>
<gene>
    <name evidence="4" type="ORF">Zmor_024452</name>
</gene>
<feature type="coiled-coil region" evidence="1">
    <location>
        <begin position="53"/>
        <end position="87"/>
    </location>
</feature>
<feature type="signal peptide" evidence="2">
    <location>
        <begin position="1"/>
        <end position="18"/>
    </location>
</feature>
<keyword evidence="2" id="KW-0732">Signal</keyword>
<feature type="chain" id="PRO_5041440470" description="Fibrinogen C-terminal domain-containing protein" evidence="2">
    <location>
        <begin position="19"/>
        <end position="454"/>
    </location>
</feature>
<dbReference type="InterPro" id="IPR050373">
    <property type="entry name" value="Fibrinogen_C-term_domain"/>
</dbReference>
<protein>
    <recommendedName>
        <fullName evidence="3">Fibrinogen C-terminal domain-containing protein</fullName>
    </recommendedName>
</protein>
<proteinExistence type="predicted"/>
<evidence type="ECO:0000313" key="5">
    <source>
        <dbReference type="Proteomes" id="UP001168821"/>
    </source>
</evidence>
<name>A0AA38I379_9CUCU</name>
<dbReference type="CDD" id="cd00087">
    <property type="entry name" value="FReD"/>
    <property type="match status" value="1"/>
</dbReference>
<evidence type="ECO:0000259" key="3">
    <source>
        <dbReference type="PROSITE" id="PS51406"/>
    </source>
</evidence>
<evidence type="ECO:0000313" key="4">
    <source>
        <dbReference type="EMBL" id="KAJ3646887.1"/>
    </source>
</evidence>
<dbReference type="SUPFAM" id="SSF56496">
    <property type="entry name" value="Fibrinogen C-terminal domain-like"/>
    <property type="match status" value="1"/>
</dbReference>
<dbReference type="PANTHER" id="PTHR19143:SF458">
    <property type="entry name" value="FIBRINOGEN C-TERMINAL DOMAIN-CONTAINING PROTEIN-RELATED"/>
    <property type="match status" value="1"/>
</dbReference>
<sequence length="454" mass="51801">MVSKVVLLLMLLFRNVFLSPSETDDFAVVFTSKSQPKFQPTVNDPFFVRLELLLEINTTLEALKESVNNLQNIKREIIEEVENVVEEKISIYDADLKEKLSQTKTEIVAETKENVRLQVTEAKNEIQEMKTALQNKFKICDTELKNELDKTKKEILAATEQQLSLAKNEIFNRIAASETKLAISKNENFISNSTVITQFKEMEANMFGELNAIKNHLVSIDETEKSVKEQLVQTKNEMIDQMKALRECAESVLPQNEKQPEGPQSNLQIHFEKTQLKKTQEETEVQQFRTVPGDCREIQKEGYNTSGTYRIQPKISLENFLVWCDMSTKGGGWTYVLNRFDGSQNFYLSWADYKQGFGNLSGEHWLGLDHVYELTNSKPTELLFELMDWDSKTVYALYSRFQIGSEAENYQIKTLGLYNGNAGDSFRGHNGVTFSTVDNDNSPSGVCAATYGKL</sequence>
<feature type="domain" description="Fibrinogen C-terminal" evidence="3">
    <location>
        <begin position="286"/>
        <end position="454"/>
    </location>
</feature>
<dbReference type="Proteomes" id="UP001168821">
    <property type="component" value="Unassembled WGS sequence"/>
</dbReference>
<dbReference type="EMBL" id="JALNTZ010000007">
    <property type="protein sequence ID" value="KAJ3646887.1"/>
    <property type="molecule type" value="Genomic_DNA"/>
</dbReference>
<dbReference type="Gene3D" id="3.90.215.10">
    <property type="entry name" value="Gamma Fibrinogen, chain A, domain 1"/>
    <property type="match status" value="1"/>
</dbReference>
<dbReference type="Pfam" id="PF00147">
    <property type="entry name" value="Fibrinogen_C"/>
    <property type="match status" value="1"/>
</dbReference>
<evidence type="ECO:0000256" key="1">
    <source>
        <dbReference type="SAM" id="Coils"/>
    </source>
</evidence>
<dbReference type="InterPro" id="IPR014716">
    <property type="entry name" value="Fibrinogen_a/b/g_C_1"/>
</dbReference>
<dbReference type="GO" id="GO:0005615">
    <property type="term" value="C:extracellular space"/>
    <property type="evidence" value="ECO:0007669"/>
    <property type="project" value="TreeGrafter"/>
</dbReference>
<accession>A0AA38I379</accession>
<keyword evidence="5" id="KW-1185">Reference proteome</keyword>